<reference evidence="8 9" key="1">
    <citation type="submission" date="2014-03" db="EMBL/GenBank/DDBJ databases">
        <title>The genomes of two eusocial bee gut symbionts.</title>
        <authorList>
            <person name="Kwong W.K."/>
            <person name="Engel P."/>
            <person name="Koch H."/>
            <person name="Moran N.A."/>
        </authorList>
    </citation>
    <scope>NUCLEOTIDE SEQUENCE [LARGE SCALE GENOMIC DNA]</scope>
    <source>
        <strain evidence="9">wkB29</strain>
    </source>
</reference>
<protein>
    <submittedName>
        <fullName evidence="8">Type I secretion outer membrane protein, TolC</fullName>
    </submittedName>
</protein>
<comment type="subcellular location">
    <subcellularLocation>
        <location evidence="1">Cell outer membrane</location>
    </subcellularLocation>
</comment>
<organism evidence="8 9">
    <name type="scientific">Snodgrassella communis</name>
    <dbReference type="NCBI Taxonomy" id="2946699"/>
    <lineage>
        <taxon>Bacteria</taxon>
        <taxon>Pseudomonadati</taxon>
        <taxon>Pseudomonadota</taxon>
        <taxon>Betaproteobacteria</taxon>
        <taxon>Neisseriales</taxon>
        <taxon>Neisseriaceae</taxon>
        <taxon>Snodgrassella</taxon>
    </lineage>
</organism>
<dbReference type="Pfam" id="PF02321">
    <property type="entry name" value="OEP"/>
    <property type="match status" value="2"/>
</dbReference>
<evidence type="ECO:0000256" key="5">
    <source>
        <dbReference type="ARBA" id="ARBA00022692"/>
    </source>
</evidence>
<dbReference type="RefSeq" id="WP_051608111.1">
    <property type="nucleotide sequence ID" value="NZ_JFZV01000002.1"/>
</dbReference>
<dbReference type="OrthoDB" id="9813458at2"/>
<keyword evidence="5" id="KW-0812">Transmembrane</keyword>
<evidence type="ECO:0000313" key="9">
    <source>
        <dbReference type="Proteomes" id="UP000027170"/>
    </source>
</evidence>
<dbReference type="Gene3D" id="1.20.1600.10">
    <property type="entry name" value="Outer membrane efflux proteins (OEP)"/>
    <property type="match status" value="1"/>
</dbReference>
<keyword evidence="6" id="KW-0472">Membrane</keyword>
<keyword evidence="9" id="KW-1185">Reference proteome</keyword>
<sequence length="440" mass="49198">MQKYIRIGTWQTVCIFIGCVIVSARALAFDLFDAWQAALSYSAEYAAAQSERDAQKQQLVQTRAALLPQVNTSYIYQKQPSSLSSTTQTHGWNVQASQALFDKTKWAQYQQGKITADIADWQLENVKEDLLFKVAKAYFQVLLVEDKLVSIEKEKEAYAMQIRQSLALFKKGAATIVDTNEAQAGYEAARAKKVSAMTDLLVAQNNLANITGLDPKKIKHLKNTDFGDLLGKSSKSDWIILAQKNNPEWQQQKLALDNAKQAYIAAKAENWPKLTLNGGYQDNHQIQQFYGMDHGTRSKGGIVTIQLSAPIFSGGLIHSKIKEAAAREQQNKFLLTATERKIELNIDQAYQTTLGNLYQIQAQRQLLKANTVKLQATQLGRKVGIRSNLDELQAIQAKADAEQKLAEAQYGYITSYIQLLQSAGTLTQSGEQKKLHKLLY</sequence>
<dbReference type="SUPFAM" id="SSF56954">
    <property type="entry name" value="Outer membrane efflux proteins (OEP)"/>
    <property type="match status" value="1"/>
</dbReference>
<dbReference type="EMBL" id="JFZV01000002">
    <property type="protein sequence ID" value="KDN15379.1"/>
    <property type="molecule type" value="Genomic_DNA"/>
</dbReference>
<dbReference type="GO" id="GO:1990281">
    <property type="term" value="C:efflux pump complex"/>
    <property type="evidence" value="ECO:0007669"/>
    <property type="project" value="TreeGrafter"/>
</dbReference>
<dbReference type="GO" id="GO:0009279">
    <property type="term" value="C:cell outer membrane"/>
    <property type="evidence" value="ECO:0007669"/>
    <property type="project" value="UniProtKB-SubCell"/>
</dbReference>
<comment type="caution">
    <text evidence="8">The sequence shown here is derived from an EMBL/GenBank/DDBJ whole genome shotgun (WGS) entry which is preliminary data.</text>
</comment>
<keyword evidence="3" id="KW-0813">Transport</keyword>
<evidence type="ECO:0000256" key="4">
    <source>
        <dbReference type="ARBA" id="ARBA00022452"/>
    </source>
</evidence>
<gene>
    <name evidence="8" type="ORF">SALWKB29_0483</name>
</gene>
<dbReference type="GO" id="GO:0015288">
    <property type="term" value="F:porin activity"/>
    <property type="evidence" value="ECO:0007669"/>
    <property type="project" value="TreeGrafter"/>
</dbReference>
<evidence type="ECO:0000313" key="8">
    <source>
        <dbReference type="EMBL" id="KDN15379.1"/>
    </source>
</evidence>
<accession>A0A066TU10</accession>
<dbReference type="PANTHER" id="PTHR30026">
    <property type="entry name" value="OUTER MEMBRANE PROTEIN TOLC"/>
    <property type="match status" value="1"/>
</dbReference>
<evidence type="ECO:0000256" key="7">
    <source>
        <dbReference type="ARBA" id="ARBA00023237"/>
    </source>
</evidence>
<evidence type="ECO:0000256" key="3">
    <source>
        <dbReference type="ARBA" id="ARBA00022448"/>
    </source>
</evidence>
<keyword evidence="4" id="KW-1134">Transmembrane beta strand</keyword>
<dbReference type="Proteomes" id="UP000027170">
    <property type="component" value="Unassembled WGS sequence"/>
</dbReference>
<comment type="similarity">
    <text evidence="2">Belongs to the outer membrane factor (OMF) (TC 1.B.17) family.</text>
</comment>
<dbReference type="eggNOG" id="COG1538">
    <property type="taxonomic scope" value="Bacteria"/>
</dbReference>
<dbReference type="InterPro" id="IPR051906">
    <property type="entry name" value="TolC-like"/>
</dbReference>
<proteinExistence type="inferred from homology"/>
<evidence type="ECO:0000256" key="1">
    <source>
        <dbReference type="ARBA" id="ARBA00004442"/>
    </source>
</evidence>
<evidence type="ECO:0000256" key="6">
    <source>
        <dbReference type="ARBA" id="ARBA00023136"/>
    </source>
</evidence>
<dbReference type="InterPro" id="IPR003423">
    <property type="entry name" value="OMP_efflux"/>
</dbReference>
<name>A0A066TU10_9NEIS</name>
<dbReference type="AlphaFoldDB" id="A0A066TU10"/>
<keyword evidence="7" id="KW-0998">Cell outer membrane</keyword>
<dbReference type="PROSITE" id="PS51257">
    <property type="entry name" value="PROKAR_LIPOPROTEIN"/>
    <property type="match status" value="1"/>
</dbReference>
<dbReference type="GO" id="GO:0015562">
    <property type="term" value="F:efflux transmembrane transporter activity"/>
    <property type="evidence" value="ECO:0007669"/>
    <property type="project" value="InterPro"/>
</dbReference>
<evidence type="ECO:0000256" key="2">
    <source>
        <dbReference type="ARBA" id="ARBA00007613"/>
    </source>
</evidence>
<dbReference type="PANTHER" id="PTHR30026:SF20">
    <property type="entry name" value="OUTER MEMBRANE PROTEIN TOLC"/>
    <property type="match status" value="1"/>
</dbReference>